<dbReference type="GO" id="GO:0030026">
    <property type="term" value="P:intracellular manganese ion homeostasis"/>
    <property type="evidence" value="ECO:0007669"/>
    <property type="project" value="InterPro"/>
</dbReference>
<keyword evidence="7" id="KW-1185">Reference proteome</keyword>
<evidence type="ECO:0000256" key="4">
    <source>
        <dbReference type="ARBA" id="ARBA00023136"/>
    </source>
</evidence>
<evidence type="ECO:0000256" key="3">
    <source>
        <dbReference type="ARBA" id="ARBA00022989"/>
    </source>
</evidence>
<dbReference type="STRING" id="651661.SAMN05660293_00068"/>
<evidence type="ECO:0000313" key="7">
    <source>
        <dbReference type="Proteomes" id="UP000190897"/>
    </source>
</evidence>
<accession>A0A1T5B7X3</accession>
<dbReference type="GO" id="GO:0012505">
    <property type="term" value="C:endomembrane system"/>
    <property type="evidence" value="ECO:0007669"/>
    <property type="project" value="UniProtKB-SubCell"/>
</dbReference>
<keyword evidence="3 5" id="KW-1133">Transmembrane helix</keyword>
<dbReference type="Pfam" id="PF01988">
    <property type="entry name" value="VIT1"/>
    <property type="match status" value="1"/>
</dbReference>
<dbReference type="InterPro" id="IPR009078">
    <property type="entry name" value="Ferritin-like_SF"/>
</dbReference>
<dbReference type="RefSeq" id="WP_082212699.1">
    <property type="nucleotide sequence ID" value="NZ_FUZA01000001.1"/>
</dbReference>
<reference evidence="7" key="1">
    <citation type="submission" date="2017-02" db="EMBL/GenBank/DDBJ databases">
        <authorList>
            <person name="Varghese N."/>
            <person name="Submissions S."/>
        </authorList>
    </citation>
    <scope>NUCLEOTIDE SEQUENCE [LARGE SCALE GENOMIC DNA]</scope>
    <source>
        <strain evidence="7">DSM 22270</strain>
    </source>
</reference>
<dbReference type="EMBL" id="FUZA01000001">
    <property type="protein sequence ID" value="SKB43070.1"/>
    <property type="molecule type" value="Genomic_DNA"/>
</dbReference>
<dbReference type="Proteomes" id="UP000190897">
    <property type="component" value="Unassembled WGS sequence"/>
</dbReference>
<proteinExistence type="predicted"/>
<evidence type="ECO:0000256" key="5">
    <source>
        <dbReference type="SAM" id="Phobius"/>
    </source>
</evidence>
<evidence type="ECO:0000256" key="2">
    <source>
        <dbReference type="ARBA" id="ARBA00022692"/>
    </source>
</evidence>
<organism evidence="6 7">
    <name type="scientific">Dyadobacter psychrophilus</name>
    <dbReference type="NCBI Taxonomy" id="651661"/>
    <lineage>
        <taxon>Bacteria</taxon>
        <taxon>Pseudomonadati</taxon>
        <taxon>Bacteroidota</taxon>
        <taxon>Cytophagia</taxon>
        <taxon>Cytophagales</taxon>
        <taxon>Spirosomataceae</taxon>
        <taxon>Dyadobacter</taxon>
    </lineage>
</organism>
<feature type="transmembrane region" description="Helical" evidence="5">
    <location>
        <begin position="308"/>
        <end position="331"/>
    </location>
</feature>
<feature type="transmembrane region" description="Helical" evidence="5">
    <location>
        <begin position="281"/>
        <end position="302"/>
    </location>
</feature>
<keyword evidence="4 5" id="KW-0472">Membrane</keyword>
<feature type="transmembrane region" description="Helical" evidence="5">
    <location>
        <begin position="343"/>
        <end position="365"/>
    </location>
</feature>
<evidence type="ECO:0000313" key="6">
    <source>
        <dbReference type="EMBL" id="SKB43070.1"/>
    </source>
</evidence>
<dbReference type="InterPro" id="IPR008217">
    <property type="entry name" value="Ccc1_fam"/>
</dbReference>
<dbReference type="PANTHER" id="PTHR31851">
    <property type="entry name" value="FE(2+)/MN(2+) TRANSPORTER PCL1"/>
    <property type="match status" value="1"/>
</dbReference>
<dbReference type="SUPFAM" id="SSF47240">
    <property type="entry name" value="Ferritin-like"/>
    <property type="match status" value="1"/>
</dbReference>
<sequence>MVNLKNIQTEIDASFLYGILADNEDDENVASVFRQMSEIEHGHALAFMAKHELHLSKLPGPSSRAKTLKLIGKVFGYDYILGVMLDTEKGISASVVNSRNKHKSISSISDTAHVAILKSILDNHPEVSGSTLTRFEKRHRSVGGNALRAAVLGGNDGLVSNFSLVMGIAGAAIGQKEILLTGLAGLLAGALSMALGEWISVKSSQELSENQMQLEMDELETNPEGEEREIALIYQAKGIPQKQARKMAQDIMSNKDNAIAILIKEELGINVEDLKGSAMEAAITSFLLFSVGAIIPVIPFFFLSGTLAILASTVFSAVGLFLIGAAITLFTGKSVWFSGFRQVLFGLSAAAITFGIGKLIGVSVAG</sequence>
<keyword evidence="2 5" id="KW-0812">Transmembrane</keyword>
<gene>
    <name evidence="6" type="ORF">SAMN05660293_00068</name>
</gene>
<dbReference type="OrthoDB" id="188924at2"/>
<dbReference type="AlphaFoldDB" id="A0A1T5B7X3"/>
<evidence type="ECO:0000256" key="1">
    <source>
        <dbReference type="ARBA" id="ARBA00004127"/>
    </source>
</evidence>
<protein>
    <submittedName>
        <fullName evidence="6">Predicted Fe2+/Mn2+ transporter, VIT1/CCC1 family</fullName>
    </submittedName>
</protein>
<comment type="subcellular location">
    <subcellularLocation>
        <location evidence="1">Endomembrane system</location>
        <topology evidence="1">Multi-pass membrane protein</topology>
    </subcellularLocation>
</comment>
<dbReference type="GO" id="GO:0005384">
    <property type="term" value="F:manganese ion transmembrane transporter activity"/>
    <property type="evidence" value="ECO:0007669"/>
    <property type="project" value="InterPro"/>
</dbReference>
<name>A0A1T5B7X3_9BACT</name>